<feature type="region of interest" description="Disordered" evidence="1">
    <location>
        <begin position="47"/>
        <end position="70"/>
    </location>
</feature>
<name>A0A820JLU3_9BILA</name>
<feature type="non-terminal residue" evidence="2">
    <location>
        <position position="1"/>
    </location>
</feature>
<gene>
    <name evidence="2" type="ORF">OXD698_LOCUS47548</name>
</gene>
<dbReference type="EMBL" id="CAJOAZ010018624">
    <property type="protein sequence ID" value="CAF4328212.1"/>
    <property type="molecule type" value="Genomic_DNA"/>
</dbReference>
<accession>A0A820JLU3</accession>
<protein>
    <submittedName>
        <fullName evidence="2">Uncharacterized protein</fullName>
    </submittedName>
</protein>
<organism evidence="2 3">
    <name type="scientific">Adineta steineri</name>
    <dbReference type="NCBI Taxonomy" id="433720"/>
    <lineage>
        <taxon>Eukaryota</taxon>
        <taxon>Metazoa</taxon>
        <taxon>Spiralia</taxon>
        <taxon>Gnathifera</taxon>
        <taxon>Rotifera</taxon>
        <taxon>Eurotatoria</taxon>
        <taxon>Bdelloidea</taxon>
        <taxon>Adinetida</taxon>
        <taxon>Adinetidae</taxon>
        <taxon>Adineta</taxon>
    </lineage>
</organism>
<evidence type="ECO:0000256" key="1">
    <source>
        <dbReference type="SAM" id="MobiDB-lite"/>
    </source>
</evidence>
<evidence type="ECO:0000313" key="3">
    <source>
        <dbReference type="Proteomes" id="UP000663844"/>
    </source>
</evidence>
<reference evidence="2" key="1">
    <citation type="submission" date="2021-02" db="EMBL/GenBank/DDBJ databases">
        <authorList>
            <person name="Nowell W R."/>
        </authorList>
    </citation>
    <scope>NUCLEOTIDE SEQUENCE</scope>
</reference>
<sequence length="112" mass="12658">MEGCIAITASTGPRTQSFTFSTVTHVIPLAIRRPARRRRYRRLNDIRFSRRVTPYQPPSPPPSPPPPPLVINLPNVVGHQPTDDGTPLGILEQELNYPMQWDTHEIDRGGRL</sequence>
<feature type="non-terminal residue" evidence="2">
    <location>
        <position position="112"/>
    </location>
</feature>
<evidence type="ECO:0000313" key="2">
    <source>
        <dbReference type="EMBL" id="CAF4328212.1"/>
    </source>
</evidence>
<proteinExistence type="predicted"/>
<comment type="caution">
    <text evidence="2">The sequence shown here is derived from an EMBL/GenBank/DDBJ whole genome shotgun (WGS) entry which is preliminary data.</text>
</comment>
<feature type="compositionally biased region" description="Pro residues" evidence="1">
    <location>
        <begin position="55"/>
        <end position="69"/>
    </location>
</feature>
<dbReference type="AlphaFoldDB" id="A0A820JLU3"/>
<dbReference type="Proteomes" id="UP000663844">
    <property type="component" value="Unassembled WGS sequence"/>
</dbReference>